<dbReference type="SUPFAM" id="SSF56091">
    <property type="entry name" value="DNA ligase/mRNA capping enzyme, catalytic domain"/>
    <property type="match status" value="1"/>
</dbReference>
<keyword evidence="2" id="KW-0436">Ligase</keyword>
<evidence type="ECO:0000313" key="2">
    <source>
        <dbReference type="EMBL" id="DAF56604.1"/>
    </source>
</evidence>
<dbReference type="Pfam" id="PF09414">
    <property type="entry name" value="RNA_ligase"/>
    <property type="match status" value="1"/>
</dbReference>
<dbReference type="Pfam" id="PF21189">
    <property type="entry name" value="PHA02142"/>
    <property type="match status" value="1"/>
</dbReference>
<reference evidence="2" key="1">
    <citation type="journal article" date="2021" name="Proc. Natl. Acad. Sci. U.S.A.">
        <title>A Catalog of Tens of Thousands of Viruses from Human Metagenomes Reveals Hidden Associations with Chronic Diseases.</title>
        <authorList>
            <person name="Tisza M.J."/>
            <person name="Buck C.B."/>
        </authorList>
    </citation>
    <scope>NUCLEOTIDE SEQUENCE</scope>
    <source>
        <strain evidence="2">CtWb16</strain>
    </source>
</reference>
<sequence length="411" mass="46883">MANFECKIVKIEKKANHPNADRLTIYNIGGYNCISNKLPDGSDRYNIGDLVVYIPENALLPEWLLRKMDFWDEEKGKGILAGKYGNRVKPLKLRGIFSEGVLYPCLTMREYEEGFSVDEVVKSYGYDENTKFVFQEKSTEGYVGFTPAVEGIDVADFLGITKYEPVIPATMGGEIFNGGTEIVVPYDVEPIQKYMDAFVEGEMFEATEKIHGTQTRFIFTKGNVNEETFGENKDIYIASKGQGDKGLFFKNNLSNSNSYYVRAFKLNNIEEKVINSELYKSSDMLTLFGETYGMQDLKYGLENGHIGYRLFDVYVGKPRQGRFLNYEECKSFAEELGIERVPSLYIGEYSFDKVMELTSGKTTLGKNKDQIREGVVIRPLNERYVEELGRVFLKSVSEAYKLRKGETTEYN</sequence>
<accession>A0A8S5SZR7</accession>
<dbReference type="Gene3D" id="3.30.470.30">
    <property type="entry name" value="DNA ligase/mRNA capping enzyme"/>
    <property type="match status" value="1"/>
</dbReference>
<organism evidence="2">
    <name type="scientific">Myoviridae sp. ctWb16</name>
    <dbReference type="NCBI Taxonomy" id="2827690"/>
    <lineage>
        <taxon>Viruses</taxon>
        <taxon>Duplodnaviria</taxon>
        <taxon>Heunggongvirae</taxon>
        <taxon>Uroviricota</taxon>
        <taxon>Caudoviricetes</taxon>
    </lineage>
</organism>
<protein>
    <submittedName>
        <fullName evidence="2">RNA ligase</fullName>
    </submittedName>
</protein>
<dbReference type="InterPro" id="IPR021122">
    <property type="entry name" value="RNA_ligase_dom_REL/Rnl2"/>
</dbReference>
<evidence type="ECO:0000259" key="1">
    <source>
        <dbReference type="Pfam" id="PF09414"/>
    </source>
</evidence>
<feature type="domain" description="RNA ligase" evidence="1">
    <location>
        <begin position="204"/>
        <end position="395"/>
    </location>
</feature>
<name>A0A8S5SZR7_9CAUD</name>
<dbReference type="EMBL" id="BK032721">
    <property type="protein sequence ID" value="DAF56604.1"/>
    <property type="molecule type" value="Genomic_DNA"/>
</dbReference>
<dbReference type="GO" id="GO:0016874">
    <property type="term" value="F:ligase activity"/>
    <property type="evidence" value="ECO:0007669"/>
    <property type="project" value="UniProtKB-KW"/>
</dbReference>
<proteinExistence type="predicted"/>